<dbReference type="InterPro" id="IPR003661">
    <property type="entry name" value="HisK_dim/P_dom"/>
</dbReference>
<keyword evidence="9" id="KW-1133">Transmembrane helix</keyword>
<dbReference type="SUPFAM" id="SSF55785">
    <property type="entry name" value="PYP-like sensor domain (PAS domain)"/>
    <property type="match status" value="1"/>
</dbReference>
<dbReference type="Pfam" id="PF02518">
    <property type="entry name" value="HATPase_c"/>
    <property type="match status" value="1"/>
</dbReference>
<dbReference type="InterPro" id="IPR036890">
    <property type="entry name" value="HATPase_C_sf"/>
</dbReference>
<evidence type="ECO:0000313" key="12">
    <source>
        <dbReference type="EMBL" id="TDG00369.1"/>
    </source>
</evidence>
<evidence type="ECO:0000256" key="8">
    <source>
        <dbReference type="ARBA" id="ARBA00023012"/>
    </source>
</evidence>
<dbReference type="Proteomes" id="UP000295636">
    <property type="component" value="Unassembled WGS sequence"/>
</dbReference>
<dbReference type="InterPro" id="IPR036097">
    <property type="entry name" value="HisK_dim/P_sf"/>
</dbReference>
<feature type="signal peptide" evidence="10">
    <location>
        <begin position="1"/>
        <end position="21"/>
    </location>
</feature>
<organism evidence="12 13">
    <name type="scientific">Paenibacillus piri</name>
    <dbReference type="NCBI Taxonomy" id="2547395"/>
    <lineage>
        <taxon>Bacteria</taxon>
        <taxon>Bacillati</taxon>
        <taxon>Bacillota</taxon>
        <taxon>Bacilli</taxon>
        <taxon>Bacillales</taxon>
        <taxon>Paenibacillaceae</taxon>
        <taxon>Paenibacillus</taxon>
    </lineage>
</organism>
<dbReference type="InterPro" id="IPR004358">
    <property type="entry name" value="Sig_transdc_His_kin-like_C"/>
</dbReference>
<dbReference type="Gene3D" id="1.10.287.130">
    <property type="match status" value="1"/>
</dbReference>
<dbReference type="PANTHER" id="PTHR43065">
    <property type="entry name" value="SENSOR HISTIDINE KINASE"/>
    <property type="match status" value="1"/>
</dbReference>
<dbReference type="Gene3D" id="3.30.450.20">
    <property type="entry name" value="PAS domain"/>
    <property type="match status" value="1"/>
</dbReference>
<evidence type="ECO:0000256" key="6">
    <source>
        <dbReference type="ARBA" id="ARBA00022777"/>
    </source>
</evidence>
<dbReference type="EC" id="2.7.13.3" evidence="2"/>
<dbReference type="SMART" id="SM00062">
    <property type="entry name" value="PBPb"/>
    <property type="match status" value="1"/>
</dbReference>
<dbReference type="GO" id="GO:0016020">
    <property type="term" value="C:membrane"/>
    <property type="evidence" value="ECO:0007669"/>
    <property type="project" value="InterPro"/>
</dbReference>
<keyword evidence="7" id="KW-0067">ATP-binding</keyword>
<evidence type="ECO:0000256" key="3">
    <source>
        <dbReference type="ARBA" id="ARBA00022553"/>
    </source>
</evidence>
<dbReference type="GO" id="GO:0005524">
    <property type="term" value="F:ATP binding"/>
    <property type="evidence" value="ECO:0007669"/>
    <property type="project" value="UniProtKB-KW"/>
</dbReference>
<keyword evidence="4" id="KW-0808">Transferase</keyword>
<dbReference type="AlphaFoldDB" id="A0A4R5KYN9"/>
<dbReference type="PROSITE" id="PS50109">
    <property type="entry name" value="HIS_KIN"/>
    <property type="match status" value="1"/>
</dbReference>
<feature type="domain" description="Histidine kinase" evidence="11">
    <location>
        <begin position="434"/>
        <end position="642"/>
    </location>
</feature>
<keyword evidence="10" id="KW-0732">Signal</keyword>
<sequence length="650" mass="73869">MRKLLLWLLVLLCFSANSGWAAETDSPPPGNVLKVGFERDHPPFSFVDEAGNPTGFNVELMGLIAKRLGVELKFVPVETSDFAEQLGRGTVDLILGVKYSAARSELVDFSDSFLSLSEALVVPKENKEIYNLSGLKGKVASVQRGSSAIDILGDIRDVRMNIASSQTKALELLLHGRADAFIGDYEVVRYYFTKHKLDSEYDVRINSIHSYEIAFAVRKGNYELARQLNEGIKQLQQNGELKRIYNAWFAPLFPQDTLWKQISWILGLVSIAVFVFMLFVYMINKRLKKEIWRHTKTLKNYLIFQQQILDTIDNGIFSINTNKTIQLANRRAMEIWNLKTEPVNTCISGSSLFKEIEQIIDLPLDENDHEGEFVLIREGAEEKLVHYYAAVLKNDFDEKLGWIISMQDRTKEKNLQNKLVLQEKLRSLGQLIAGIAHELRNPLTSMKVFIELLPRKIDDHRYRQEFMKHVPAELHRLNHVVEDLLDYTRSKVPVKERVNLHEFLSSVIKPFELQYAFQPIQLINLAEKGTSFYFDKQQMKQVFINIITNAVDAIAESEVKMITFEAGTIDGYPYIRVHDTGAGIPAHEISKLFQPFHTTKNNGVGLGLYICYQIMAEHGGEIAVQSVPGKGTTFTLKFPGAGGEFLCTPS</sequence>
<dbReference type="PRINTS" id="PR00344">
    <property type="entry name" value="BCTRLSENSOR"/>
</dbReference>
<reference evidence="12 13" key="1">
    <citation type="submission" date="2019-03" db="EMBL/GenBank/DDBJ databases">
        <title>This is whole genome sequence of Paenibacillus sp MS74 strain.</title>
        <authorList>
            <person name="Trinh H.N."/>
        </authorList>
    </citation>
    <scope>NUCLEOTIDE SEQUENCE [LARGE SCALE GENOMIC DNA]</scope>
    <source>
        <strain evidence="12 13">MS74</strain>
    </source>
</reference>
<dbReference type="GO" id="GO:0000155">
    <property type="term" value="F:phosphorelay sensor kinase activity"/>
    <property type="evidence" value="ECO:0007669"/>
    <property type="project" value="InterPro"/>
</dbReference>
<dbReference type="Pfam" id="PF00497">
    <property type="entry name" value="SBP_bac_3"/>
    <property type="match status" value="1"/>
</dbReference>
<evidence type="ECO:0000256" key="2">
    <source>
        <dbReference type="ARBA" id="ARBA00012438"/>
    </source>
</evidence>
<dbReference type="Gene3D" id="3.40.190.10">
    <property type="entry name" value="Periplasmic binding protein-like II"/>
    <property type="match status" value="2"/>
</dbReference>
<dbReference type="SUPFAM" id="SSF53850">
    <property type="entry name" value="Periplasmic binding protein-like II"/>
    <property type="match status" value="1"/>
</dbReference>
<dbReference type="InterPro" id="IPR001638">
    <property type="entry name" value="Solute-binding_3/MltF_N"/>
</dbReference>
<evidence type="ECO:0000313" key="13">
    <source>
        <dbReference type="Proteomes" id="UP000295636"/>
    </source>
</evidence>
<dbReference type="InterPro" id="IPR005467">
    <property type="entry name" value="His_kinase_dom"/>
</dbReference>
<comment type="caution">
    <text evidence="12">The sequence shown here is derived from an EMBL/GenBank/DDBJ whole genome shotgun (WGS) entry which is preliminary data.</text>
</comment>
<dbReference type="SMART" id="SM00387">
    <property type="entry name" value="HATPase_c"/>
    <property type="match status" value="1"/>
</dbReference>
<protein>
    <recommendedName>
        <fullName evidence="2">histidine kinase</fullName>
        <ecNumber evidence="2">2.7.13.3</ecNumber>
    </recommendedName>
</protein>
<evidence type="ECO:0000256" key="7">
    <source>
        <dbReference type="ARBA" id="ARBA00022840"/>
    </source>
</evidence>
<accession>A0A4R5KYN9</accession>
<name>A0A4R5KYN9_9BACL</name>
<feature type="transmembrane region" description="Helical" evidence="9">
    <location>
        <begin position="262"/>
        <end position="283"/>
    </location>
</feature>
<keyword evidence="9" id="KW-0812">Transmembrane</keyword>
<evidence type="ECO:0000256" key="9">
    <source>
        <dbReference type="SAM" id="Phobius"/>
    </source>
</evidence>
<dbReference type="GO" id="GO:0015276">
    <property type="term" value="F:ligand-gated monoatomic ion channel activity"/>
    <property type="evidence" value="ECO:0007669"/>
    <property type="project" value="InterPro"/>
</dbReference>
<dbReference type="SUPFAM" id="SSF55874">
    <property type="entry name" value="ATPase domain of HSP90 chaperone/DNA topoisomerase II/histidine kinase"/>
    <property type="match status" value="1"/>
</dbReference>
<keyword evidence="13" id="KW-1185">Reference proteome</keyword>
<keyword evidence="3" id="KW-0597">Phosphoprotein</keyword>
<evidence type="ECO:0000259" key="11">
    <source>
        <dbReference type="PROSITE" id="PS50109"/>
    </source>
</evidence>
<dbReference type="SUPFAM" id="SSF47384">
    <property type="entry name" value="Homodimeric domain of signal transducing histidine kinase"/>
    <property type="match status" value="1"/>
</dbReference>
<gene>
    <name evidence="12" type="ORF">E1757_01655</name>
</gene>
<dbReference type="EMBL" id="SMRT01000001">
    <property type="protein sequence ID" value="TDG00369.1"/>
    <property type="molecule type" value="Genomic_DNA"/>
</dbReference>
<evidence type="ECO:0000256" key="10">
    <source>
        <dbReference type="SAM" id="SignalP"/>
    </source>
</evidence>
<dbReference type="OrthoDB" id="9784397at2"/>
<dbReference type="InterPro" id="IPR003594">
    <property type="entry name" value="HATPase_dom"/>
</dbReference>
<evidence type="ECO:0000256" key="5">
    <source>
        <dbReference type="ARBA" id="ARBA00022741"/>
    </source>
</evidence>
<keyword evidence="6" id="KW-0418">Kinase</keyword>
<dbReference type="CDD" id="cd13704">
    <property type="entry name" value="PBP2_HisK"/>
    <property type="match status" value="1"/>
</dbReference>
<dbReference type="CDD" id="cd00082">
    <property type="entry name" value="HisKA"/>
    <property type="match status" value="1"/>
</dbReference>
<dbReference type="InterPro" id="IPR035965">
    <property type="entry name" value="PAS-like_dom_sf"/>
</dbReference>
<dbReference type="InterPro" id="IPR001320">
    <property type="entry name" value="Iontro_rcpt_C"/>
</dbReference>
<evidence type="ECO:0000256" key="4">
    <source>
        <dbReference type="ARBA" id="ARBA00022679"/>
    </source>
</evidence>
<dbReference type="CDD" id="cd00075">
    <property type="entry name" value="HATPase"/>
    <property type="match status" value="1"/>
</dbReference>
<comment type="catalytic activity">
    <reaction evidence="1">
        <text>ATP + protein L-histidine = ADP + protein N-phospho-L-histidine.</text>
        <dbReference type="EC" id="2.7.13.3"/>
    </reaction>
</comment>
<dbReference type="Gene3D" id="3.30.565.10">
    <property type="entry name" value="Histidine kinase-like ATPase, C-terminal domain"/>
    <property type="match status" value="1"/>
</dbReference>
<keyword evidence="9" id="KW-0472">Membrane</keyword>
<dbReference type="RefSeq" id="WP_133225078.1">
    <property type="nucleotide sequence ID" value="NZ_SMRT01000001.1"/>
</dbReference>
<dbReference type="SMART" id="SM00388">
    <property type="entry name" value="HisKA"/>
    <property type="match status" value="1"/>
</dbReference>
<keyword evidence="8" id="KW-0902">Two-component regulatory system</keyword>
<evidence type="ECO:0000256" key="1">
    <source>
        <dbReference type="ARBA" id="ARBA00000085"/>
    </source>
</evidence>
<dbReference type="PANTHER" id="PTHR43065:SF46">
    <property type="entry name" value="C4-DICARBOXYLATE TRANSPORT SENSOR PROTEIN DCTB"/>
    <property type="match status" value="1"/>
</dbReference>
<feature type="chain" id="PRO_5020274552" description="histidine kinase" evidence="10">
    <location>
        <begin position="22"/>
        <end position="650"/>
    </location>
</feature>
<dbReference type="Pfam" id="PF00512">
    <property type="entry name" value="HisKA"/>
    <property type="match status" value="1"/>
</dbReference>
<keyword evidence="5" id="KW-0547">Nucleotide-binding</keyword>
<proteinExistence type="predicted"/>
<dbReference type="SMART" id="SM00079">
    <property type="entry name" value="PBPe"/>
    <property type="match status" value="1"/>
</dbReference>